<sequence>MHGERSVPLGYIKGHIYTKCSDKNSACKTLTRVQPLGLLFQPNDRCILPIQEDGRIRLSFILHTSTRTYGEKKKHKLHPNPSKRPWPPLKSLASA</sequence>
<accession>A0A182WPF4</accession>
<reference evidence="2" key="2">
    <citation type="submission" date="2020-05" db="UniProtKB">
        <authorList>
            <consortium name="EnsemblMetazoa"/>
        </authorList>
    </citation>
    <scope>IDENTIFICATION</scope>
    <source>
        <strain evidence="2">MINIMUS1</strain>
    </source>
</reference>
<proteinExistence type="predicted"/>
<evidence type="ECO:0000313" key="2">
    <source>
        <dbReference type="EnsemblMetazoa" id="AMIN014555-PA"/>
    </source>
</evidence>
<dbReference type="Proteomes" id="UP000075920">
    <property type="component" value="Unassembled WGS sequence"/>
</dbReference>
<keyword evidence="3" id="KW-1185">Reference proteome</keyword>
<evidence type="ECO:0000313" key="3">
    <source>
        <dbReference type="Proteomes" id="UP000075920"/>
    </source>
</evidence>
<protein>
    <submittedName>
        <fullName evidence="2">Uncharacterized protein</fullName>
    </submittedName>
</protein>
<dbReference type="AlphaFoldDB" id="A0A182WPF4"/>
<organism evidence="2 3">
    <name type="scientific">Anopheles minimus</name>
    <dbReference type="NCBI Taxonomy" id="112268"/>
    <lineage>
        <taxon>Eukaryota</taxon>
        <taxon>Metazoa</taxon>
        <taxon>Ecdysozoa</taxon>
        <taxon>Arthropoda</taxon>
        <taxon>Hexapoda</taxon>
        <taxon>Insecta</taxon>
        <taxon>Pterygota</taxon>
        <taxon>Neoptera</taxon>
        <taxon>Endopterygota</taxon>
        <taxon>Diptera</taxon>
        <taxon>Nematocera</taxon>
        <taxon>Culicoidea</taxon>
        <taxon>Culicidae</taxon>
        <taxon>Anophelinae</taxon>
        <taxon>Anopheles</taxon>
    </lineage>
</organism>
<name>A0A182WPF4_9DIPT</name>
<dbReference type="EnsemblMetazoa" id="AMIN014555-RA">
    <property type="protein sequence ID" value="AMIN014555-PA"/>
    <property type="gene ID" value="AMIN014555"/>
</dbReference>
<feature type="region of interest" description="Disordered" evidence="1">
    <location>
        <begin position="70"/>
        <end position="95"/>
    </location>
</feature>
<dbReference type="VEuPathDB" id="VectorBase:AMIN014555"/>
<reference evidence="3" key="1">
    <citation type="submission" date="2013-03" db="EMBL/GenBank/DDBJ databases">
        <title>The Genome Sequence of Anopheles minimus MINIMUS1.</title>
        <authorList>
            <consortium name="The Broad Institute Genomics Platform"/>
            <person name="Neafsey D.E."/>
            <person name="Walton C."/>
            <person name="Walker B."/>
            <person name="Young S.K."/>
            <person name="Zeng Q."/>
            <person name="Gargeya S."/>
            <person name="Fitzgerald M."/>
            <person name="Haas B."/>
            <person name="Abouelleil A."/>
            <person name="Allen A.W."/>
            <person name="Alvarado L."/>
            <person name="Arachchi H.M."/>
            <person name="Berlin A.M."/>
            <person name="Chapman S.B."/>
            <person name="Gainer-Dewar J."/>
            <person name="Goldberg J."/>
            <person name="Griggs A."/>
            <person name="Gujja S."/>
            <person name="Hansen M."/>
            <person name="Howarth C."/>
            <person name="Imamovic A."/>
            <person name="Ireland A."/>
            <person name="Larimer J."/>
            <person name="McCowan C."/>
            <person name="Murphy C."/>
            <person name="Pearson M."/>
            <person name="Poon T.W."/>
            <person name="Priest M."/>
            <person name="Roberts A."/>
            <person name="Saif S."/>
            <person name="Shea T."/>
            <person name="Sisk P."/>
            <person name="Sykes S."/>
            <person name="Wortman J."/>
            <person name="Nusbaum C."/>
            <person name="Birren B."/>
        </authorList>
    </citation>
    <scope>NUCLEOTIDE SEQUENCE [LARGE SCALE GENOMIC DNA]</scope>
    <source>
        <strain evidence="3">MINIMUS1</strain>
    </source>
</reference>
<evidence type="ECO:0000256" key="1">
    <source>
        <dbReference type="SAM" id="MobiDB-lite"/>
    </source>
</evidence>